<name>A0A6C0R7L7_9BACT</name>
<evidence type="ECO:0000313" key="5">
    <source>
        <dbReference type="Proteomes" id="UP000474630"/>
    </source>
</evidence>
<dbReference type="Pfam" id="PF19406">
    <property type="entry name" value="PKD_5"/>
    <property type="match status" value="7"/>
</dbReference>
<evidence type="ECO:0000259" key="3">
    <source>
        <dbReference type="PROSITE" id="PS50825"/>
    </source>
</evidence>
<dbReference type="InterPro" id="IPR035986">
    <property type="entry name" value="PKD_dom_sf"/>
</dbReference>
<keyword evidence="5" id="KW-1185">Reference proteome</keyword>
<gene>
    <name evidence="4" type="ORF">G0Q07_00280</name>
</gene>
<dbReference type="SUPFAM" id="SSF49299">
    <property type="entry name" value="PKD domain"/>
    <property type="match status" value="1"/>
</dbReference>
<dbReference type="RefSeq" id="WP_163344127.1">
    <property type="nucleotide sequence ID" value="NZ_CP048409.1"/>
</dbReference>
<dbReference type="InterPro" id="IPR013783">
    <property type="entry name" value="Ig-like_fold"/>
</dbReference>
<keyword evidence="1" id="KW-0677">Repeat</keyword>
<proteinExistence type="predicted"/>
<evidence type="ECO:0000256" key="1">
    <source>
        <dbReference type="ARBA" id="ARBA00022737"/>
    </source>
</evidence>
<dbReference type="InterPro" id="IPR045828">
    <property type="entry name" value="PKD_Bacteroidetes"/>
</dbReference>
<dbReference type="InterPro" id="IPR003343">
    <property type="entry name" value="Big_2"/>
</dbReference>
<dbReference type="InterPro" id="IPR056541">
    <property type="entry name" value="Ig-like_POM152"/>
</dbReference>
<feature type="domain" description="HYR" evidence="3">
    <location>
        <begin position="146"/>
        <end position="232"/>
    </location>
</feature>
<dbReference type="InterPro" id="IPR003410">
    <property type="entry name" value="HYR_dom"/>
</dbReference>
<dbReference type="Pfam" id="PF02494">
    <property type="entry name" value="HYR"/>
    <property type="match status" value="1"/>
</dbReference>
<dbReference type="EMBL" id="CP048409">
    <property type="protein sequence ID" value="QIA06264.1"/>
    <property type="molecule type" value="Genomic_DNA"/>
</dbReference>
<evidence type="ECO:0000256" key="2">
    <source>
        <dbReference type="SAM" id="MobiDB-lite"/>
    </source>
</evidence>
<dbReference type="Proteomes" id="UP000474630">
    <property type="component" value="Chromosome"/>
</dbReference>
<dbReference type="KEGG" id="drc:G0Q07_00280"/>
<protein>
    <submittedName>
        <fullName evidence="4">HYR domain-containing protein</fullName>
    </submittedName>
</protein>
<dbReference type="InterPro" id="IPR008964">
    <property type="entry name" value="Invasin/intimin_cell_adhesion"/>
</dbReference>
<evidence type="ECO:0000313" key="4">
    <source>
        <dbReference type="EMBL" id="QIA06264.1"/>
    </source>
</evidence>
<dbReference type="Gene3D" id="2.60.40.1080">
    <property type="match status" value="1"/>
</dbReference>
<dbReference type="PROSITE" id="PS50825">
    <property type="entry name" value="HYR"/>
    <property type="match status" value="1"/>
</dbReference>
<dbReference type="SUPFAM" id="SSF49373">
    <property type="entry name" value="Invasin/intimin cell-adhesion fragments"/>
    <property type="match status" value="1"/>
</dbReference>
<feature type="region of interest" description="Disordered" evidence="2">
    <location>
        <begin position="2104"/>
        <end position="2128"/>
    </location>
</feature>
<dbReference type="Gene3D" id="2.60.40.10">
    <property type="entry name" value="Immunoglobulins"/>
    <property type="match status" value="1"/>
</dbReference>
<reference evidence="4 5" key="1">
    <citation type="submission" date="2020-02" db="EMBL/GenBank/DDBJ databases">
        <title>Genome sequencing for Draconibacterium sp. strain M1.</title>
        <authorList>
            <person name="Park S.-J."/>
        </authorList>
    </citation>
    <scope>NUCLEOTIDE SEQUENCE [LARGE SCALE GENOMIC DNA]</scope>
    <source>
        <strain evidence="4 5">M1</strain>
    </source>
</reference>
<accession>A0A6C0R7L7</accession>
<sequence>MAVFTSVIIEAKSVCWESSVPFLNELSASVELASRPETNARPLSINHSNHRAFDDSTAICPDDITTYTDLNSCVAVISTGLNINDPNNIISSLTWEMTGANEASSNSSGINQLNSYSFNEGTTVITYRGATLYNNSIYCTFTVTVSDNQVPRLENPQEDITVTADAGDCYAFVNWAEPVVSDNCASPGQILITASHEPGNSFPVGTTEVSYSINDGIEYNNLEHSFTVTVVDEELPELFAPHAITLDCGDAIPDAFTNWQQFYDAGGMAVDNCNIDFGSFKYEGQESSGIRCPYTITRTYSIADGEGNVAEVEHLIYVGEGEEEEAPVVLKSGMADYTTVKSGNWNDPTVWSSGVVPTAADNVTILNTHVVTVDAAAVCDNITIDAGGELNHGGSLATTLQVNGNWTNNGTYDGGTNGIVAFVGAGNATISGTTNFEGLEINKSDGLSSILTISGDVSVLSSGSLTMASGLVAIPGSGSLAINPSSNLDIEEPAGFDVLGGDLTTGNFTITNEGLIRIASGSSVSFGTNSGNEVHTQYDGAFIVTGGTVDIAGRLYNSASGTLDSGGLNITSGITISGGTVTLCTVGNGASSTGSLQVTSAGNFDFSGGTIVFQRPSTAATELDLGLLSGTGTKNTTGGTFQFGNTSTPASSSFNISSEIPVDRITSSANADLVLEGDLIVNDLSLNNATSIDLNGNSLIQVISGTGTYSFPLDDGSGNDVSVDITINSVSSYGAGPYIEITTTNEKHGDNASSTNYLSRYWTITFNDINGPNYSLSANYPSVDVAGTESEIAAAVWTGSTPWIKGNTASGNTISATGLTDGGTIILSGITLDAPTVEINGGATNVEFCDGASTVLTAVPTGDPGWNYSWSPATGLSATDVASPTASPSANTTYTVTVTDGNGFTASDDIDVVVNPLPTVSAPTDVCVGETETLSPTTGGTWTSNNPSVATVDASGTITGVSVGTVTFTFTESSTGCSNTTSSVTVNSLPNAPTKSNVTECYDGTTYTGSVTAGVGESVVWYNADTGGSEISAPSGSAVGVYVAYAASRNNTTGCESASRTLVTVTINALPTATAESNSPVCENETINLTASGGTSYSWSGPDGFTSTQQNPSISNAGLVNAGAYTVTVTDGNGCSNSETVDVTVNPLTGTPVFTAGAATVCQDAADETYTANAANSTSISYSVSPAGAGTINSSTGLMNWDASFSGMATITATATGLCGTTTEDLIVTVNPSTGTPLFTSGAITVCQDAADETYTATAANSTSISYSVSPAGAGTINSSTGLMNWDASFSGTATITATATGLCGTTTEDLTIVVYPLPTATISGTTTICESDATTITIDLTGTQPWSVTYTDGTTPVTQNNITSNPYTFNVSPAGNTTYTLTDVSDANCAGTVSGSAAITIRPTPTVTISGDDEVCQNTSPDPEITVFNPMALGVIVYFNINGGATQTRSLNAGETITIQQATTSANVFNYNFESVTYQAAPTCSNPIGTTTTITVHPTPTVDAIANQTYCNGDYISGIALTGSPVGTTFEWTNDNTAIGLGSSGTGNIPEFDATNTTTDPISATVTVTPTANGCTGPEETFTITVRPTLSASISGSDTVCLNDPTPYIIFTNPIGSPVTITYNRNSALQPVINVPANSTAQVAVPTGTAGTFIYDPVKVAYQNAPECDESMSGTATVVVNPAPIAGATPQTQDICSDETITSIELTSSITGVTFNWTRDHAEITGIETSGQGDISGSLTNNTGSTVTVTFTITPEYDGCPGTSTTAKVIVYPTPVVILSPYTQIRCSGEAISSIVPSSTSGGSFTWTRDHVADVTGIAASGTGAVPTSTVTNTTSEPITVSFIFIPTANGCVGIPDTATVLVNPTPYIIDTSEIICNAGTFDFSPVDSVHGIVPDGTTYKWTVNSTTGGISGASDSDVDGVTSISGTLSNSSNSTQYVTYAVTPYYGSCPRGELFYLTVYVTPEPDIDDLNTEVCSGEPFTVTPQNNTNGIVPPGTTYDWVVTSVPPEVTGANGGSGTGITDTLLNSSNTNQLVTYTVTPTAGSCEGVAFTVDVTVKPAPAINNLTAEACSEESFTVTPVDGSVNDGVVPAGTTYSWPIPTTSGSLTGGSPGSGASTISGTLTNTSDTPQTATYMVTPSVGGCAGTPFEVVVTVYPVPEINPMSDTICSGEDFNLIPLAGINGSIPTGTITYSWPAPSVTGGITGGVSGSGSSINGTLINTTNSVQTATYTVTPTSGACDGIVFTVIVRVDPAPSINDMNTTVCSGVPFSITPLNGTDGFVPSGTIYSWNAPTVPADITGEAGGSGSADISGILTNSSNTAITVTYTVEAISAGCSPDTFDVNVTVNPPISAAISGSDTVCDNAGSTLVTFSNPTDQPVTVTYNINGGFNYTLDIAANDVSTVTANISAQGTFHYVLTGVRYQFDPLCQTVLDDTATIVVQPITTASISASATTICYSTPVTFTAVVANYGTNPAYQWKINGVDTLGENSLTFTSSTLENGDVITFEVETFDTPCPSTTTSNPVTMTVNDLNIPDVTIYESANPVCDGASVTFTADPVVNGGTTPDFEWIVNGSTVSTGSNSTYSYEPSNGDDVKVVLTSSASCPGPPDTSNVIVMTVDPILPVSVILTVDSDTVCEGATVTFTAIPENGGLNPLYEWTVDGSTVNISSDSTYTYTPQDGDVVNVELTSSETCASGNPAIATPISITVETPPTATASGSATTCINSAYTLGAGEASASNGTIFWTHDGAGTITAGETTLTPTYTPLQVMKEI</sequence>
<dbReference type="Pfam" id="PF02368">
    <property type="entry name" value="Big_2"/>
    <property type="match status" value="1"/>
</dbReference>
<dbReference type="Pfam" id="PF24312">
    <property type="entry name" value="Ig-like_POM152"/>
    <property type="match status" value="1"/>
</dbReference>
<organism evidence="4 5">
    <name type="scientific">Draconibacterium halophilum</name>
    <dbReference type="NCBI Taxonomy" id="2706887"/>
    <lineage>
        <taxon>Bacteria</taxon>
        <taxon>Pseudomonadati</taxon>
        <taxon>Bacteroidota</taxon>
        <taxon>Bacteroidia</taxon>
        <taxon>Marinilabiliales</taxon>
        <taxon>Prolixibacteraceae</taxon>
        <taxon>Draconibacterium</taxon>
    </lineage>
</organism>